<evidence type="ECO:0000256" key="1">
    <source>
        <dbReference type="ARBA" id="ARBA00009986"/>
    </source>
</evidence>
<dbReference type="OrthoDB" id="6882680at2"/>
<dbReference type="InterPro" id="IPR015590">
    <property type="entry name" value="Aldehyde_DH_dom"/>
</dbReference>
<dbReference type="AlphaFoldDB" id="A0A4R1BFG1"/>
<evidence type="ECO:0000313" key="5">
    <source>
        <dbReference type="Proteomes" id="UP000295244"/>
    </source>
</evidence>
<evidence type="ECO:0000259" key="3">
    <source>
        <dbReference type="Pfam" id="PF00171"/>
    </source>
</evidence>
<evidence type="ECO:0000256" key="2">
    <source>
        <dbReference type="ARBA" id="ARBA00023002"/>
    </source>
</evidence>
<dbReference type="InterPro" id="IPR016162">
    <property type="entry name" value="Ald_DH_N"/>
</dbReference>
<feature type="domain" description="Aldehyde dehydrogenase" evidence="3">
    <location>
        <begin position="29"/>
        <end position="479"/>
    </location>
</feature>
<dbReference type="GO" id="GO:0016620">
    <property type="term" value="F:oxidoreductase activity, acting on the aldehyde or oxo group of donors, NAD or NADP as acceptor"/>
    <property type="evidence" value="ECO:0007669"/>
    <property type="project" value="InterPro"/>
</dbReference>
<dbReference type="PANTHER" id="PTHR11699">
    <property type="entry name" value="ALDEHYDE DEHYDROGENASE-RELATED"/>
    <property type="match status" value="1"/>
</dbReference>
<evidence type="ECO:0000313" key="4">
    <source>
        <dbReference type="EMBL" id="TCJ15873.1"/>
    </source>
</evidence>
<comment type="caution">
    <text evidence="4">The sequence shown here is derived from an EMBL/GenBank/DDBJ whole genome shotgun (WGS) entry which is preliminary data.</text>
</comment>
<accession>A0A4R1BFG1</accession>
<keyword evidence="2" id="KW-0560">Oxidoreductase</keyword>
<dbReference type="FunFam" id="3.40.605.10:FF:000007">
    <property type="entry name" value="NAD/NADP-dependent betaine aldehyde dehydrogenase"/>
    <property type="match status" value="1"/>
</dbReference>
<comment type="similarity">
    <text evidence="1">Belongs to the aldehyde dehydrogenase family.</text>
</comment>
<dbReference type="Pfam" id="PF00171">
    <property type="entry name" value="Aldedh"/>
    <property type="match status" value="1"/>
</dbReference>
<proteinExistence type="inferred from homology"/>
<dbReference type="SUPFAM" id="SSF53720">
    <property type="entry name" value="ALDH-like"/>
    <property type="match status" value="1"/>
</dbReference>
<dbReference type="Gene3D" id="3.40.605.10">
    <property type="entry name" value="Aldehyde Dehydrogenase, Chain A, domain 1"/>
    <property type="match status" value="1"/>
</dbReference>
<protein>
    <submittedName>
        <fullName evidence="4">Aldehyde dehydrogenase</fullName>
    </submittedName>
</protein>
<dbReference type="InterPro" id="IPR016161">
    <property type="entry name" value="Ald_DH/histidinol_DH"/>
</dbReference>
<dbReference type="RefSeq" id="WP_132692046.1">
    <property type="nucleotide sequence ID" value="NZ_SKBU01000020.1"/>
</dbReference>
<dbReference type="PROSITE" id="PS00070">
    <property type="entry name" value="ALDEHYDE_DEHYDR_CYS"/>
    <property type="match status" value="1"/>
</dbReference>
<dbReference type="Gene3D" id="3.40.309.10">
    <property type="entry name" value="Aldehyde Dehydrogenase, Chain A, domain 2"/>
    <property type="match status" value="1"/>
</dbReference>
<dbReference type="Proteomes" id="UP000295244">
    <property type="component" value="Unassembled WGS sequence"/>
</dbReference>
<organism evidence="4 5">
    <name type="scientific">Rubrobacter taiwanensis</name>
    <dbReference type="NCBI Taxonomy" id="185139"/>
    <lineage>
        <taxon>Bacteria</taxon>
        <taxon>Bacillati</taxon>
        <taxon>Actinomycetota</taxon>
        <taxon>Rubrobacteria</taxon>
        <taxon>Rubrobacterales</taxon>
        <taxon>Rubrobacteraceae</taxon>
        <taxon>Rubrobacter</taxon>
    </lineage>
</organism>
<name>A0A4R1BFG1_9ACTN</name>
<dbReference type="InterPro" id="IPR016160">
    <property type="entry name" value="Ald_DH_CS_CYS"/>
</dbReference>
<dbReference type="EMBL" id="SKBU01000020">
    <property type="protein sequence ID" value="TCJ15873.1"/>
    <property type="molecule type" value="Genomic_DNA"/>
</dbReference>
<dbReference type="InterPro" id="IPR016163">
    <property type="entry name" value="Ald_DH_C"/>
</dbReference>
<sequence>MRAAAGRIRVAGVEVSPDHYIGGERVASRERFEDISPITNEVIAEISRGGEAEVDAAVRAACDAFPEWAALGPAGRAPYLHRLADLIDANVERLAAVECMDMAMLLRSLRARVIPRGARNYRAYADLAASYEERDWRSQGTWNRVQRMPAGPAAVITPWNAPFMLSTWKTAPALAAGCTVVLKPAEWSPLSCSLLADLFEEAGFPPGVFNVVQGLGEEAGAALVAHPLVRRVSFTGSPETGRLIGVAAAKNLVPFTAELGGKGPLIVFEDADLDAAARKAAGQYDDAGQVCLAGTRLLVQESVAGEFLRLFHRHADDHVLGDPRDERTTVSPLIHPDHLRRVEGFVERAREEGHKVLRGGRRSPAGPLFYQPTLIEPRSNDAEIVQREVFGPVLTFQTFADEEEAVALANSTEYGLSGIIYTSSMGRADRVGRAVRAGVVWVNTFLVRDLTAPFGGMGISGIGREGGDYALDFYSDLKTLQILEGSVR</sequence>
<gene>
    <name evidence="4" type="ORF">E0L93_11480</name>
</gene>
<keyword evidence="5" id="KW-1185">Reference proteome</keyword>
<reference evidence="4 5" key="1">
    <citation type="submission" date="2019-03" db="EMBL/GenBank/DDBJ databases">
        <title>Whole genome sequence of a novel Rubrobacter taiwanensis strain, isolated from Yellowstone National Park.</title>
        <authorList>
            <person name="Freed S."/>
            <person name="Ramaley R.F."/>
            <person name="Kyndt J.A."/>
        </authorList>
    </citation>
    <scope>NUCLEOTIDE SEQUENCE [LARGE SCALE GENOMIC DNA]</scope>
    <source>
        <strain evidence="4 5">Yellowstone</strain>
    </source>
</reference>
<dbReference type="CDD" id="cd07093">
    <property type="entry name" value="ALDH_F8_HMSADH"/>
    <property type="match status" value="1"/>
</dbReference>